<protein>
    <recommendedName>
        <fullName evidence="2">SCP domain-containing protein</fullName>
    </recommendedName>
</protein>
<dbReference type="PANTHER" id="PTHR31157">
    <property type="entry name" value="SCP DOMAIN-CONTAINING PROTEIN"/>
    <property type="match status" value="1"/>
</dbReference>
<dbReference type="CDD" id="cd05379">
    <property type="entry name" value="CAP_bacterial"/>
    <property type="match status" value="1"/>
</dbReference>
<keyword evidence="1" id="KW-0812">Transmembrane</keyword>
<name>A0A1F7YXC9_9BACT</name>
<keyword evidence="1" id="KW-0472">Membrane</keyword>
<feature type="domain" description="SCP" evidence="2">
    <location>
        <begin position="67"/>
        <end position="183"/>
    </location>
</feature>
<dbReference type="EMBL" id="MGGP01000019">
    <property type="protein sequence ID" value="OGM31992.1"/>
    <property type="molecule type" value="Genomic_DNA"/>
</dbReference>
<accession>A0A1F7YXC9</accession>
<evidence type="ECO:0000313" key="3">
    <source>
        <dbReference type="EMBL" id="OGM31992.1"/>
    </source>
</evidence>
<organism evidence="3 4">
    <name type="scientific">Candidatus Woesebacteria bacterium RIFCSPHIGHO2_01_FULL_44_21</name>
    <dbReference type="NCBI Taxonomy" id="1802503"/>
    <lineage>
        <taxon>Bacteria</taxon>
        <taxon>Candidatus Woeseibacteriota</taxon>
    </lineage>
</organism>
<dbReference type="Pfam" id="PF00188">
    <property type="entry name" value="CAP"/>
    <property type="match status" value="1"/>
</dbReference>
<dbReference type="SUPFAM" id="SSF55797">
    <property type="entry name" value="PR-1-like"/>
    <property type="match status" value="1"/>
</dbReference>
<feature type="transmembrane region" description="Helical" evidence="1">
    <location>
        <begin position="266"/>
        <end position="286"/>
    </location>
</feature>
<dbReference type="PANTHER" id="PTHR31157:SF1">
    <property type="entry name" value="SCP DOMAIN-CONTAINING PROTEIN"/>
    <property type="match status" value="1"/>
</dbReference>
<dbReference type="Proteomes" id="UP000178870">
    <property type="component" value="Unassembled WGS sequence"/>
</dbReference>
<gene>
    <name evidence="3" type="ORF">A2803_02790</name>
</gene>
<dbReference type="Gene3D" id="3.40.33.10">
    <property type="entry name" value="CAP"/>
    <property type="match status" value="1"/>
</dbReference>
<evidence type="ECO:0000313" key="4">
    <source>
        <dbReference type="Proteomes" id="UP000178870"/>
    </source>
</evidence>
<keyword evidence="1" id="KW-1133">Transmembrane helix</keyword>
<feature type="transmembrane region" description="Helical" evidence="1">
    <location>
        <begin position="21"/>
        <end position="46"/>
    </location>
</feature>
<comment type="caution">
    <text evidence="3">The sequence shown here is derived from an EMBL/GenBank/DDBJ whole genome shotgun (WGS) entry which is preliminary data.</text>
</comment>
<sequence length="289" mass="31083">MNISLSLAHLLIPRHTNNYKAKVLTTSSLLSLATLFVLVHTILGILSAPRVAVLGYASSISPDKVIELTNVQRLEAGVGKVIYSQELENAARLKAEDMLAKDYWAHTAPDGTEPWDFFKSVGYVYRFAGENLARDFSNSESAVEAWLASPSHRENMLSGKYTEIGVAVIEGDLNGKDTTLIVQLFGTPRTAAPAIPEVAAEVGLPSVNAAPPVLAQKSEPAPIVAANSFDLMRAFTVGVVAILLVVFATDVVVISRRGITRMGGKTLAHLSFMVMILVILFIVRAGEII</sequence>
<dbReference type="InterPro" id="IPR014044">
    <property type="entry name" value="CAP_dom"/>
</dbReference>
<proteinExistence type="predicted"/>
<dbReference type="InterPro" id="IPR035940">
    <property type="entry name" value="CAP_sf"/>
</dbReference>
<feature type="transmembrane region" description="Helical" evidence="1">
    <location>
        <begin position="231"/>
        <end position="254"/>
    </location>
</feature>
<evidence type="ECO:0000256" key="1">
    <source>
        <dbReference type="SAM" id="Phobius"/>
    </source>
</evidence>
<dbReference type="AlphaFoldDB" id="A0A1F7YXC9"/>
<evidence type="ECO:0000259" key="2">
    <source>
        <dbReference type="Pfam" id="PF00188"/>
    </source>
</evidence>
<reference evidence="3 4" key="1">
    <citation type="journal article" date="2016" name="Nat. Commun.">
        <title>Thousands of microbial genomes shed light on interconnected biogeochemical processes in an aquifer system.</title>
        <authorList>
            <person name="Anantharaman K."/>
            <person name="Brown C.T."/>
            <person name="Hug L.A."/>
            <person name="Sharon I."/>
            <person name="Castelle C.J."/>
            <person name="Probst A.J."/>
            <person name="Thomas B.C."/>
            <person name="Singh A."/>
            <person name="Wilkins M.J."/>
            <person name="Karaoz U."/>
            <person name="Brodie E.L."/>
            <person name="Williams K.H."/>
            <person name="Hubbard S.S."/>
            <person name="Banfield J.F."/>
        </authorList>
    </citation>
    <scope>NUCLEOTIDE SEQUENCE [LARGE SCALE GENOMIC DNA]</scope>
</reference>